<dbReference type="Proteomes" id="UP000694865">
    <property type="component" value="Unplaced"/>
</dbReference>
<organism evidence="2 3">
    <name type="scientific">Saccoglossus kowalevskii</name>
    <name type="common">Acorn worm</name>
    <dbReference type="NCBI Taxonomy" id="10224"/>
    <lineage>
        <taxon>Eukaryota</taxon>
        <taxon>Metazoa</taxon>
        <taxon>Hemichordata</taxon>
        <taxon>Enteropneusta</taxon>
        <taxon>Harrimaniidae</taxon>
        <taxon>Saccoglossus</taxon>
    </lineage>
</organism>
<dbReference type="InterPro" id="IPR043128">
    <property type="entry name" value="Rev_trsase/Diguanyl_cyclase"/>
</dbReference>
<proteinExistence type="predicted"/>
<dbReference type="PANTHER" id="PTHR33050">
    <property type="entry name" value="REVERSE TRANSCRIPTASE DOMAIN-CONTAINING PROTEIN"/>
    <property type="match status" value="1"/>
</dbReference>
<reference evidence="3" key="1">
    <citation type="submission" date="2025-08" db="UniProtKB">
        <authorList>
            <consortium name="RefSeq"/>
        </authorList>
    </citation>
    <scope>IDENTIFICATION</scope>
    <source>
        <tissue evidence="3">Testes</tissue>
    </source>
</reference>
<name>A0ABM0MJR1_SACKO</name>
<protein>
    <submittedName>
        <fullName evidence="3">Uncharacterized protein LOC102809009</fullName>
    </submittedName>
</protein>
<dbReference type="InterPro" id="IPR052055">
    <property type="entry name" value="Hepadnavirus_pol/RT"/>
</dbReference>
<dbReference type="PROSITE" id="PS50878">
    <property type="entry name" value="RT_POL"/>
    <property type="match status" value="1"/>
</dbReference>
<dbReference type="RefSeq" id="XP_006820252.1">
    <property type="nucleotide sequence ID" value="XM_006820189.1"/>
</dbReference>
<keyword evidence="2" id="KW-1185">Reference proteome</keyword>
<dbReference type="InterPro" id="IPR043502">
    <property type="entry name" value="DNA/RNA_pol_sf"/>
</dbReference>
<feature type="domain" description="Reverse transcriptase" evidence="1">
    <location>
        <begin position="1"/>
        <end position="63"/>
    </location>
</feature>
<dbReference type="PANTHER" id="PTHR33050:SF8">
    <property type="entry name" value="REVERSE TRANSCRIPTASE DOMAIN-CONTAINING PROTEIN"/>
    <property type="match status" value="1"/>
</dbReference>
<evidence type="ECO:0000313" key="2">
    <source>
        <dbReference type="Proteomes" id="UP000694865"/>
    </source>
</evidence>
<evidence type="ECO:0000313" key="3">
    <source>
        <dbReference type="RefSeq" id="XP_006820252.1"/>
    </source>
</evidence>
<dbReference type="SUPFAM" id="SSF56672">
    <property type="entry name" value="DNA/RNA polymerases"/>
    <property type="match status" value="1"/>
</dbReference>
<sequence>MARRGYEAMVVYLDDFLIIAESYATCRIALNTLISLLRRLGFRIAWRKVMGPTQKLTFLGIEINTTTLTLRLLTQKLSELQELLLKFSKRKRANRRQLESLEGKLAWACRVIKGGRTFLRCILDQLNKLRCPSHKIILSTEFAADIQWWLNCLPHFNGSTKFIDPHPITDILMDASTQASGIFHRGDWQYTFWGLDRPAAKSLHINHKEVLSIILAARRWGPRWRDCTVHVFTDSTVAMANINHGTSRNPLVMSALRELFWLSVSYNFNIHAIHITGTK</sequence>
<gene>
    <name evidence="3" type="primary">LOC102809009</name>
</gene>
<dbReference type="GeneID" id="102809009"/>
<dbReference type="InterPro" id="IPR000477">
    <property type="entry name" value="RT_dom"/>
</dbReference>
<accession>A0ABM0MJR1</accession>
<evidence type="ECO:0000259" key="1">
    <source>
        <dbReference type="PROSITE" id="PS50878"/>
    </source>
</evidence>
<dbReference type="Gene3D" id="3.30.70.270">
    <property type="match status" value="1"/>
</dbReference>